<dbReference type="Proteomes" id="UP000499080">
    <property type="component" value="Unassembled WGS sequence"/>
</dbReference>
<evidence type="ECO:0000313" key="1">
    <source>
        <dbReference type="EMBL" id="GBM65426.1"/>
    </source>
</evidence>
<accession>A0A4Y2HJ69</accession>
<dbReference type="AlphaFoldDB" id="A0A4Y2HJ69"/>
<reference evidence="1 2" key="1">
    <citation type="journal article" date="2019" name="Sci. Rep.">
        <title>Orb-weaving spider Araneus ventricosus genome elucidates the spidroin gene catalogue.</title>
        <authorList>
            <person name="Kono N."/>
            <person name="Nakamura H."/>
            <person name="Ohtoshi R."/>
            <person name="Moran D.A.P."/>
            <person name="Shinohara A."/>
            <person name="Yoshida Y."/>
            <person name="Fujiwara M."/>
            <person name="Mori M."/>
            <person name="Tomita M."/>
            <person name="Arakawa K."/>
        </authorList>
    </citation>
    <scope>NUCLEOTIDE SEQUENCE [LARGE SCALE GENOMIC DNA]</scope>
</reference>
<proteinExistence type="predicted"/>
<organism evidence="1 2">
    <name type="scientific">Araneus ventricosus</name>
    <name type="common">Orbweaver spider</name>
    <name type="synonym">Epeira ventricosa</name>
    <dbReference type="NCBI Taxonomy" id="182803"/>
    <lineage>
        <taxon>Eukaryota</taxon>
        <taxon>Metazoa</taxon>
        <taxon>Ecdysozoa</taxon>
        <taxon>Arthropoda</taxon>
        <taxon>Chelicerata</taxon>
        <taxon>Arachnida</taxon>
        <taxon>Araneae</taxon>
        <taxon>Araneomorphae</taxon>
        <taxon>Entelegynae</taxon>
        <taxon>Araneoidea</taxon>
        <taxon>Araneidae</taxon>
        <taxon>Araneus</taxon>
    </lineage>
</organism>
<evidence type="ECO:0000313" key="2">
    <source>
        <dbReference type="Proteomes" id="UP000499080"/>
    </source>
</evidence>
<sequence length="97" mass="11022">MESHEFRYSRVIEYANVMLGIEVLTIPHMGPLWHDPCKSYENIWTSTAPPTIESNKERQLPALETPSLGTYLGASRDLYVQIHLKERSPALKPSPGE</sequence>
<dbReference type="EMBL" id="BGPR01001978">
    <property type="protein sequence ID" value="GBM65426.1"/>
    <property type="molecule type" value="Genomic_DNA"/>
</dbReference>
<comment type="caution">
    <text evidence="1">The sequence shown here is derived from an EMBL/GenBank/DDBJ whole genome shotgun (WGS) entry which is preliminary data.</text>
</comment>
<gene>
    <name evidence="1" type="ORF">AVEN_71111_1</name>
</gene>
<keyword evidence="2" id="KW-1185">Reference proteome</keyword>
<protein>
    <submittedName>
        <fullName evidence="1">Uncharacterized protein</fullName>
    </submittedName>
</protein>
<name>A0A4Y2HJ69_ARAVE</name>